<accession>A0ABX1VGD9</accession>
<dbReference type="SUPFAM" id="SSF52317">
    <property type="entry name" value="Class I glutamine amidotransferase-like"/>
    <property type="match status" value="1"/>
</dbReference>
<dbReference type="Gene3D" id="3.40.50.880">
    <property type="match status" value="1"/>
</dbReference>
<keyword evidence="1" id="KW-0732">Signal</keyword>
<organism evidence="3 4">
    <name type="scientific">Alienimonas chondri</name>
    <dbReference type="NCBI Taxonomy" id="2681879"/>
    <lineage>
        <taxon>Bacteria</taxon>
        <taxon>Pseudomonadati</taxon>
        <taxon>Planctomycetota</taxon>
        <taxon>Planctomycetia</taxon>
        <taxon>Planctomycetales</taxon>
        <taxon>Planctomycetaceae</taxon>
        <taxon>Alienimonas</taxon>
    </lineage>
</organism>
<feature type="domain" description="ThuA-like" evidence="2">
    <location>
        <begin position="92"/>
        <end position="310"/>
    </location>
</feature>
<dbReference type="PANTHER" id="PTHR40469">
    <property type="entry name" value="SECRETED GLYCOSYL HYDROLASE"/>
    <property type="match status" value="1"/>
</dbReference>
<evidence type="ECO:0000259" key="2">
    <source>
        <dbReference type="Pfam" id="PF06283"/>
    </source>
</evidence>
<reference evidence="3 4" key="1">
    <citation type="journal article" date="2020" name="Syst. Appl. Microbiol.">
        <title>Alienimonas chondri sp. nov., a novel planctomycete isolated from the biofilm of the red alga Chondrus crispus.</title>
        <authorList>
            <person name="Vitorino I."/>
            <person name="Albuquerque L."/>
            <person name="Wiegand S."/>
            <person name="Kallscheuer N."/>
            <person name="da Costa M.S."/>
            <person name="Lobo-da-Cunha A."/>
            <person name="Jogler C."/>
            <person name="Lage O.M."/>
        </authorList>
    </citation>
    <scope>NUCLEOTIDE SEQUENCE [LARGE SCALE GENOMIC DNA]</scope>
    <source>
        <strain evidence="3 4">LzC2</strain>
    </source>
</reference>
<evidence type="ECO:0000256" key="1">
    <source>
        <dbReference type="SAM" id="SignalP"/>
    </source>
</evidence>
<feature type="chain" id="PRO_5046757518" description="ThuA-like domain-containing protein" evidence="1">
    <location>
        <begin position="31"/>
        <end position="343"/>
    </location>
</feature>
<dbReference type="Proteomes" id="UP000609651">
    <property type="component" value="Unassembled WGS sequence"/>
</dbReference>
<dbReference type="PANTHER" id="PTHR40469:SF2">
    <property type="entry name" value="GALACTOSE-BINDING DOMAIN-LIKE SUPERFAMILY PROTEIN"/>
    <property type="match status" value="1"/>
</dbReference>
<evidence type="ECO:0000313" key="4">
    <source>
        <dbReference type="Proteomes" id="UP000609651"/>
    </source>
</evidence>
<feature type="signal peptide" evidence="1">
    <location>
        <begin position="1"/>
        <end position="30"/>
    </location>
</feature>
<dbReference type="InterPro" id="IPR029062">
    <property type="entry name" value="Class_I_gatase-like"/>
</dbReference>
<protein>
    <recommendedName>
        <fullName evidence="2">ThuA-like domain-containing protein</fullName>
    </recommendedName>
</protein>
<dbReference type="InterPro" id="IPR029010">
    <property type="entry name" value="ThuA-like"/>
</dbReference>
<name>A0ABX1VGD9_9PLAN</name>
<evidence type="ECO:0000313" key="3">
    <source>
        <dbReference type="EMBL" id="NNJ27193.1"/>
    </source>
</evidence>
<comment type="caution">
    <text evidence="3">The sequence shown here is derived from an EMBL/GenBank/DDBJ whole genome shotgun (WGS) entry which is preliminary data.</text>
</comment>
<keyword evidence="4" id="KW-1185">Reference proteome</keyword>
<dbReference type="EMBL" id="WTPX01000129">
    <property type="protein sequence ID" value="NNJ27193.1"/>
    <property type="molecule type" value="Genomic_DNA"/>
</dbReference>
<sequence>MLAPRRFVLPHRTLLAALGAVLLLPGSAFAQASEATGPAPMKALIVDGQNNHTDWPKITVMMKQYLEDTGLFEVDVARTRFTWRGDKQAEWLPKAGAGESADLPQPKADPRFAPQWDDYDVVISNFGNSAAPWPDETKAAFEDYVQGGGGFVSVHAADNSFGDWPAYNRMIGVGGWGGRKPDAGVWVYANDAGELIRDASSPGGTGAHGGREPFPITRRAEHPIVAGLPDRWMHAADECYSRLRGPAEELTVLATGKDQTKNAATDRHEPMLMTIGYGEGRVFHTTLGHSAEACESVDFITTLTRGAEWAATGEVTLPVPKDFPTADATSLRAFELKDADEDE</sequence>
<gene>
    <name evidence="3" type="ORF">LzC2_32940</name>
</gene>
<proteinExistence type="predicted"/>
<dbReference type="Pfam" id="PF06283">
    <property type="entry name" value="ThuA"/>
    <property type="match status" value="1"/>
</dbReference>
<dbReference type="RefSeq" id="WP_206678757.1">
    <property type="nucleotide sequence ID" value="NZ_WTPX01000129.1"/>
</dbReference>